<proteinExistence type="predicted"/>
<accession>A0AAE9XXM5</accession>
<keyword evidence="2" id="KW-1185">Reference proteome</keyword>
<protein>
    <submittedName>
        <fullName evidence="1">Uncharacterized protein</fullName>
    </submittedName>
</protein>
<dbReference type="RefSeq" id="WP_289505417.1">
    <property type="nucleotide sequence ID" value="NZ_CP116805.1"/>
</dbReference>
<sequence length="354" mass="40293">MNLLKRIFRKTSRRTDDRSRRRYIPPEPQEAPDALKALTGDFDDEAAISAIRDAALATRPSHDITDYLSIWVMINGCTSDRIDDSLELLTLWLQDVMAAEFEYSRVEGIRVPGETRFQIFSRYAAPSSETTDIGLPPRIEFYETHSHSICGWLKTFGLITEKCQLEIGDLVSGYQRCSSAEDLAALVHTVSQINLRHDLAITERSFNHLFMIKHDFADWLKRRGIPIPAGLINAGANPIKSWPHRFRFTLGRRTTPIARKIKTADSPLYKDIIDLLPPDTFENYRNSRQSLHPHVEILAPVLVKVKEMHGRYPAHRPLAKALIANFGIKKDAQTVAKLVKEAVSRAYQLQQPAR</sequence>
<dbReference type="EMBL" id="CP116805">
    <property type="protein sequence ID" value="WCL55584.1"/>
    <property type="molecule type" value="Genomic_DNA"/>
</dbReference>
<reference evidence="1" key="1">
    <citation type="submission" date="2023-01" db="EMBL/GenBank/DDBJ databases">
        <title>The genome sequence of Kordiimonadaceae bacterium 6D33.</title>
        <authorList>
            <person name="Liu Y."/>
        </authorList>
    </citation>
    <scope>NUCLEOTIDE SEQUENCE</scope>
    <source>
        <strain evidence="1">6D33</strain>
    </source>
</reference>
<evidence type="ECO:0000313" key="2">
    <source>
        <dbReference type="Proteomes" id="UP001217500"/>
    </source>
</evidence>
<dbReference type="Proteomes" id="UP001217500">
    <property type="component" value="Chromosome"/>
</dbReference>
<dbReference type="KEGG" id="gso:PH603_07390"/>
<name>A0AAE9XXM5_9PROT</name>
<organism evidence="1 2">
    <name type="scientific">Gimibacter soli</name>
    <dbReference type="NCBI Taxonomy" id="3024400"/>
    <lineage>
        <taxon>Bacteria</taxon>
        <taxon>Pseudomonadati</taxon>
        <taxon>Pseudomonadota</taxon>
        <taxon>Alphaproteobacteria</taxon>
        <taxon>Kordiimonadales</taxon>
        <taxon>Temperatibacteraceae</taxon>
        <taxon>Gimibacter</taxon>
    </lineage>
</organism>
<dbReference type="AlphaFoldDB" id="A0AAE9XXM5"/>
<evidence type="ECO:0000313" key="1">
    <source>
        <dbReference type="EMBL" id="WCL55584.1"/>
    </source>
</evidence>
<gene>
    <name evidence="1" type="ORF">PH603_07390</name>
</gene>